<evidence type="ECO:0000256" key="1">
    <source>
        <dbReference type="SAM" id="MobiDB-lite"/>
    </source>
</evidence>
<proteinExistence type="predicted"/>
<keyword evidence="3" id="KW-1185">Reference proteome</keyword>
<evidence type="ECO:0000313" key="2">
    <source>
        <dbReference type="EMBL" id="KOX80336.1"/>
    </source>
</evidence>
<protein>
    <submittedName>
        <fullName evidence="2">Uncharacterized protein</fullName>
    </submittedName>
</protein>
<organism evidence="2 3">
    <name type="scientific">Melipona quadrifasciata</name>
    <dbReference type="NCBI Taxonomy" id="166423"/>
    <lineage>
        <taxon>Eukaryota</taxon>
        <taxon>Metazoa</taxon>
        <taxon>Ecdysozoa</taxon>
        <taxon>Arthropoda</taxon>
        <taxon>Hexapoda</taxon>
        <taxon>Insecta</taxon>
        <taxon>Pterygota</taxon>
        <taxon>Neoptera</taxon>
        <taxon>Endopterygota</taxon>
        <taxon>Hymenoptera</taxon>
        <taxon>Apocrita</taxon>
        <taxon>Aculeata</taxon>
        <taxon>Apoidea</taxon>
        <taxon>Anthophila</taxon>
        <taxon>Apidae</taxon>
        <taxon>Melipona</taxon>
    </lineage>
</organism>
<accession>A0A0M9ABC2</accession>
<dbReference type="Proteomes" id="UP000053105">
    <property type="component" value="Unassembled WGS sequence"/>
</dbReference>
<evidence type="ECO:0000313" key="3">
    <source>
        <dbReference type="Proteomes" id="UP000053105"/>
    </source>
</evidence>
<dbReference type="AlphaFoldDB" id="A0A0M9ABC2"/>
<sequence>MKTSKMDNAGINPAESSCGARTGGRQAAGSFEKNPLGTCTPPGEQGYYVRRQETSTGKRIRRLWLITCAILNRERVKARKIVKENSQRILYDGSTRKTELELLCGWSYIVMVPMCFPEHEIRQAAVIESNVVYGEDSCERNLPSLGIGSQA</sequence>
<feature type="region of interest" description="Disordered" evidence="1">
    <location>
        <begin position="1"/>
        <end position="45"/>
    </location>
</feature>
<gene>
    <name evidence="2" type="ORF">WN51_07013</name>
</gene>
<dbReference type="EMBL" id="KQ435702">
    <property type="protein sequence ID" value="KOX80336.1"/>
    <property type="molecule type" value="Genomic_DNA"/>
</dbReference>
<name>A0A0M9ABC2_9HYME</name>
<reference evidence="2 3" key="1">
    <citation type="submission" date="2015-07" db="EMBL/GenBank/DDBJ databases">
        <title>The genome of Melipona quadrifasciata.</title>
        <authorList>
            <person name="Pan H."/>
            <person name="Kapheim K."/>
        </authorList>
    </citation>
    <scope>NUCLEOTIDE SEQUENCE [LARGE SCALE GENOMIC DNA]</scope>
    <source>
        <strain evidence="2">0111107301</strain>
        <tissue evidence="2">Whole body</tissue>
    </source>
</reference>